<protein>
    <submittedName>
        <fullName evidence="2">Uncharacterized protein</fullName>
    </submittedName>
</protein>
<accession>A0A512NQ23</accession>
<comment type="caution">
    <text evidence="2">The sequence shown here is derived from an EMBL/GenBank/DDBJ whole genome shotgun (WGS) entry which is preliminary data.</text>
</comment>
<keyword evidence="3" id="KW-1185">Reference proteome</keyword>
<organism evidence="2 3">
    <name type="scientific">Reyranella soli</name>
    <dbReference type="NCBI Taxonomy" id="1230389"/>
    <lineage>
        <taxon>Bacteria</taxon>
        <taxon>Pseudomonadati</taxon>
        <taxon>Pseudomonadota</taxon>
        <taxon>Alphaproteobacteria</taxon>
        <taxon>Hyphomicrobiales</taxon>
        <taxon>Reyranellaceae</taxon>
        <taxon>Reyranella</taxon>
    </lineage>
</organism>
<dbReference type="AlphaFoldDB" id="A0A512NQ23"/>
<gene>
    <name evidence="2" type="ORF">RSO01_82140</name>
</gene>
<proteinExistence type="predicted"/>
<evidence type="ECO:0000313" key="3">
    <source>
        <dbReference type="Proteomes" id="UP000321058"/>
    </source>
</evidence>
<reference evidence="2 3" key="1">
    <citation type="submission" date="2019-07" db="EMBL/GenBank/DDBJ databases">
        <title>Whole genome shotgun sequence of Reyranella soli NBRC 108950.</title>
        <authorList>
            <person name="Hosoyama A."/>
            <person name="Uohara A."/>
            <person name="Ohji S."/>
            <person name="Ichikawa N."/>
        </authorList>
    </citation>
    <scope>NUCLEOTIDE SEQUENCE [LARGE SCALE GENOMIC DNA]</scope>
    <source>
        <strain evidence="2 3">NBRC 108950</strain>
    </source>
</reference>
<sequence>MTNPADVLREILAEAEEIIRRRLEERGLKLPYVVFGVTAGGEILLTSNVPPNVLRSFGDDLKNIADRLEASPTRGDTTHWRSASRSAR</sequence>
<evidence type="ECO:0000256" key="1">
    <source>
        <dbReference type="SAM" id="MobiDB-lite"/>
    </source>
</evidence>
<name>A0A512NQ23_9HYPH</name>
<evidence type="ECO:0000313" key="2">
    <source>
        <dbReference type="EMBL" id="GEP61048.1"/>
    </source>
</evidence>
<feature type="region of interest" description="Disordered" evidence="1">
    <location>
        <begin position="68"/>
        <end position="88"/>
    </location>
</feature>
<dbReference type="EMBL" id="BKAJ01000198">
    <property type="protein sequence ID" value="GEP61048.1"/>
    <property type="molecule type" value="Genomic_DNA"/>
</dbReference>
<dbReference type="Proteomes" id="UP000321058">
    <property type="component" value="Unassembled WGS sequence"/>
</dbReference>
<dbReference type="RefSeq" id="WP_147156377.1">
    <property type="nucleotide sequence ID" value="NZ_BKAJ01000198.1"/>
</dbReference>